<dbReference type="RefSeq" id="WP_072821910.1">
    <property type="nucleotide sequence ID" value="NZ_FQUJ01000007.1"/>
</dbReference>
<accession>A0A1M4YXA2</accession>
<sequence length="67" mass="7834">MGRIEAIEHEIQKLSARELEDFREWFAQYDADAWDRKFEADVQASRLESLAERALADHQAQCQIPLS</sequence>
<gene>
    <name evidence="1" type="ORF">SAMN02745148_01783</name>
</gene>
<proteinExistence type="predicted"/>
<dbReference type="EMBL" id="FQUJ01000007">
    <property type="protein sequence ID" value="SHF10439.1"/>
    <property type="molecule type" value="Genomic_DNA"/>
</dbReference>
<protein>
    <submittedName>
        <fullName evidence="1">Uncharacterized protein</fullName>
    </submittedName>
</protein>
<dbReference type="Proteomes" id="UP000184346">
    <property type="component" value="Unassembled WGS sequence"/>
</dbReference>
<reference evidence="1 2" key="1">
    <citation type="submission" date="2016-11" db="EMBL/GenBank/DDBJ databases">
        <authorList>
            <person name="Jaros S."/>
            <person name="Januszkiewicz K."/>
            <person name="Wedrychowicz H."/>
        </authorList>
    </citation>
    <scope>NUCLEOTIDE SEQUENCE [LARGE SCALE GENOMIC DNA]</scope>
    <source>
        <strain evidence="1 2">DSM 19980</strain>
    </source>
</reference>
<organism evidence="1 2">
    <name type="scientific">Modicisalibacter ilicicola DSM 19980</name>
    <dbReference type="NCBI Taxonomy" id="1121942"/>
    <lineage>
        <taxon>Bacteria</taxon>
        <taxon>Pseudomonadati</taxon>
        <taxon>Pseudomonadota</taxon>
        <taxon>Gammaproteobacteria</taxon>
        <taxon>Oceanospirillales</taxon>
        <taxon>Halomonadaceae</taxon>
        <taxon>Modicisalibacter</taxon>
    </lineage>
</organism>
<dbReference type="OrthoDB" id="9800707at2"/>
<dbReference type="STRING" id="1121942.SAMN02745148_01783"/>
<dbReference type="AlphaFoldDB" id="A0A1M4YXA2"/>
<keyword evidence="2" id="KW-1185">Reference proteome</keyword>
<name>A0A1M4YXA2_9GAMM</name>
<evidence type="ECO:0000313" key="2">
    <source>
        <dbReference type="Proteomes" id="UP000184346"/>
    </source>
</evidence>
<evidence type="ECO:0000313" key="1">
    <source>
        <dbReference type="EMBL" id="SHF10439.1"/>
    </source>
</evidence>